<gene>
    <name evidence="7" type="ORF">HDU87_003529</name>
</gene>
<dbReference type="InterPro" id="IPR037036">
    <property type="entry name" value="PDED_dom_sf"/>
</dbReference>
<dbReference type="Pfam" id="PF05351">
    <property type="entry name" value="GMP_PDE_delta"/>
    <property type="match status" value="1"/>
</dbReference>
<dbReference type="InterPro" id="IPR008015">
    <property type="entry name" value="PDED_dom"/>
</dbReference>
<feature type="region of interest" description="Disordered" evidence="5">
    <location>
        <begin position="1"/>
        <end position="22"/>
    </location>
</feature>
<dbReference type="GO" id="GO:0008289">
    <property type="term" value="F:lipid binding"/>
    <property type="evidence" value="ECO:0007669"/>
    <property type="project" value="UniProtKB-KW"/>
</dbReference>
<dbReference type="InterPro" id="IPR051519">
    <property type="entry name" value="PDE6D_unc-119_myristoyl-bd"/>
</dbReference>
<dbReference type="AlphaFoldDB" id="A0AAD5TLU3"/>
<evidence type="ECO:0000256" key="4">
    <source>
        <dbReference type="ARBA" id="ARBA00023121"/>
    </source>
</evidence>
<evidence type="ECO:0000256" key="1">
    <source>
        <dbReference type="ARBA" id="ARBA00008102"/>
    </source>
</evidence>
<evidence type="ECO:0000259" key="6">
    <source>
        <dbReference type="Pfam" id="PF05351"/>
    </source>
</evidence>
<dbReference type="EMBL" id="JADGJQ010000026">
    <property type="protein sequence ID" value="KAJ3178455.1"/>
    <property type="molecule type" value="Genomic_DNA"/>
</dbReference>
<reference evidence="7" key="1">
    <citation type="submission" date="2020-05" db="EMBL/GenBank/DDBJ databases">
        <title>Phylogenomic resolution of chytrid fungi.</title>
        <authorList>
            <person name="Stajich J.E."/>
            <person name="Amses K."/>
            <person name="Simmons R."/>
            <person name="Seto K."/>
            <person name="Myers J."/>
            <person name="Bonds A."/>
            <person name="Quandt C.A."/>
            <person name="Barry K."/>
            <person name="Liu P."/>
            <person name="Grigoriev I."/>
            <person name="Longcore J.E."/>
            <person name="James T.Y."/>
        </authorList>
    </citation>
    <scope>NUCLEOTIDE SEQUENCE</scope>
    <source>
        <strain evidence="7">JEL0379</strain>
    </source>
</reference>
<dbReference type="GO" id="GO:0005929">
    <property type="term" value="C:cilium"/>
    <property type="evidence" value="ECO:0007669"/>
    <property type="project" value="TreeGrafter"/>
</dbReference>
<feature type="compositionally biased region" description="Low complexity" evidence="5">
    <location>
        <begin position="1"/>
        <end position="19"/>
    </location>
</feature>
<keyword evidence="8" id="KW-1185">Reference proteome</keyword>
<keyword evidence="2" id="KW-0813">Transport</keyword>
<accession>A0AAD5TLU3</accession>
<dbReference type="PANTHER" id="PTHR12951">
    <property type="entry name" value="RETINAL PROTEIN 4"/>
    <property type="match status" value="1"/>
</dbReference>
<proteinExistence type="inferred from homology"/>
<organism evidence="7 8">
    <name type="scientific">Geranomyces variabilis</name>
    <dbReference type="NCBI Taxonomy" id="109894"/>
    <lineage>
        <taxon>Eukaryota</taxon>
        <taxon>Fungi</taxon>
        <taxon>Fungi incertae sedis</taxon>
        <taxon>Chytridiomycota</taxon>
        <taxon>Chytridiomycota incertae sedis</taxon>
        <taxon>Chytridiomycetes</taxon>
        <taxon>Spizellomycetales</taxon>
        <taxon>Powellomycetaceae</taxon>
        <taxon>Geranomyces</taxon>
    </lineage>
</organism>
<comment type="caution">
    <text evidence="7">The sequence shown here is derived from an EMBL/GenBank/DDBJ whole genome shotgun (WGS) entry which is preliminary data.</text>
</comment>
<comment type="similarity">
    <text evidence="1">Belongs to the PDE6D/unc-119 family.</text>
</comment>
<feature type="domain" description="GMP phosphodiesterase delta subunit" evidence="6">
    <location>
        <begin position="42"/>
        <end position="191"/>
    </location>
</feature>
<evidence type="ECO:0000313" key="7">
    <source>
        <dbReference type="EMBL" id="KAJ3178455.1"/>
    </source>
</evidence>
<protein>
    <recommendedName>
        <fullName evidence="6">GMP phosphodiesterase delta subunit domain-containing protein</fullName>
    </recommendedName>
</protein>
<keyword evidence="3" id="KW-0653">Protein transport</keyword>
<evidence type="ECO:0000256" key="3">
    <source>
        <dbReference type="ARBA" id="ARBA00022927"/>
    </source>
</evidence>
<dbReference type="InterPro" id="IPR014756">
    <property type="entry name" value="Ig_E-set"/>
</dbReference>
<keyword evidence="4" id="KW-0446">Lipid-binding</keyword>
<evidence type="ECO:0000256" key="5">
    <source>
        <dbReference type="SAM" id="MobiDB-lite"/>
    </source>
</evidence>
<dbReference type="Gene3D" id="2.70.50.40">
    <property type="entry name" value="GMP phosphodiesterase, delta subunit"/>
    <property type="match status" value="1"/>
</dbReference>
<evidence type="ECO:0000256" key="2">
    <source>
        <dbReference type="ARBA" id="ARBA00022448"/>
    </source>
</evidence>
<name>A0AAD5TLU3_9FUNG</name>
<sequence length="193" mass="22037">MTVTPSAKTSPAATASVSPDDVLKHDRPTEKFLCPINANAFIEFLEFRIRDVDTNQVMFEVKRPSYEIDWNARDLSGSDELRTINYTFPAAFLKYKAVGTTLVFAVCPAGISNFRMIERHYFKGKLMKSFDFTFGFCIPGSVNTWESVYTMPPLDPKQIEEMIESPDQTLSDSFYFVDDTLIMHNKASYRYAT</sequence>
<dbReference type="PANTHER" id="PTHR12951:SF1">
    <property type="entry name" value="PROTEIN UNC-119 HOMOLOG"/>
    <property type="match status" value="1"/>
</dbReference>
<dbReference type="GO" id="GO:0060271">
    <property type="term" value="P:cilium assembly"/>
    <property type="evidence" value="ECO:0007669"/>
    <property type="project" value="TreeGrafter"/>
</dbReference>
<dbReference type="FunFam" id="2.70.50.40:FF:000003">
    <property type="entry name" value="UNC119 homologue, putative"/>
    <property type="match status" value="1"/>
</dbReference>
<dbReference type="Proteomes" id="UP001212152">
    <property type="component" value="Unassembled WGS sequence"/>
</dbReference>
<dbReference type="GO" id="GO:0042953">
    <property type="term" value="P:lipoprotein transport"/>
    <property type="evidence" value="ECO:0007669"/>
    <property type="project" value="TreeGrafter"/>
</dbReference>
<evidence type="ECO:0000313" key="8">
    <source>
        <dbReference type="Proteomes" id="UP001212152"/>
    </source>
</evidence>
<dbReference type="SUPFAM" id="SSF81296">
    <property type="entry name" value="E set domains"/>
    <property type="match status" value="1"/>
</dbReference>